<evidence type="ECO:0000313" key="2">
    <source>
        <dbReference type="EMBL" id="KIZ05531.1"/>
    </source>
</evidence>
<dbReference type="OrthoDB" id="538944at2759"/>
<dbReference type="GeneID" id="25735318"/>
<dbReference type="GO" id="GO:0008168">
    <property type="term" value="F:methyltransferase activity"/>
    <property type="evidence" value="ECO:0007669"/>
    <property type="project" value="UniProtKB-KW"/>
</dbReference>
<sequence length="278" mass="31072">MFVRVSALEVHDLARHGPAVVHPISVAEKPGTGALRLCIDANYTNIFEPYRPVTFELLQNVFPLLQRGDLVSASDLTKGYLHMRLHPSARRFLAIRFDGVTYVFSALPFGLQSAVWAFSSVMRAMYLPMRMAGWRLSFMIDDALTLWRRMVDACLGASVFVRILCSLGCHLSLRKCRLGPNPAVRYEGMMLDLAQGAVLIPADKLQGFDDLVHSLITSDHFSRRQLARLAGLLVSFQCAVPLGRLFTHTLFGALTGVCDWDSLFTPSAELREFLAWLL</sequence>
<protein>
    <submittedName>
        <fullName evidence="2">Reverse transcriptase/ribonucleaseH/putative methyltransferase-like protein</fullName>
    </submittedName>
</protein>
<feature type="transmembrane region" description="Helical" evidence="1">
    <location>
        <begin position="100"/>
        <end position="126"/>
    </location>
</feature>
<reference evidence="2 3" key="1">
    <citation type="journal article" date="2013" name="BMC Genomics">
        <title>Reconstruction of the lipid metabolism for the microalga Monoraphidium neglectum from its genome sequence reveals characteristics suitable for biofuel production.</title>
        <authorList>
            <person name="Bogen C."/>
            <person name="Al-Dilaimi A."/>
            <person name="Albersmeier A."/>
            <person name="Wichmann J."/>
            <person name="Grundmann M."/>
            <person name="Rupp O."/>
            <person name="Lauersen K.J."/>
            <person name="Blifernez-Klassen O."/>
            <person name="Kalinowski J."/>
            <person name="Goesmann A."/>
            <person name="Mussgnug J.H."/>
            <person name="Kruse O."/>
        </authorList>
    </citation>
    <scope>NUCLEOTIDE SEQUENCE [LARGE SCALE GENOMIC DNA]</scope>
    <source>
        <strain evidence="2 3">SAG 48.87</strain>
    </source>
</reference>
<keyword evidence="1" id="KW-0812">Transmembrane</keyword>
<gene>
    <name evidence="2" type="ORF">MNEG_2440</name>
</gene>
<dbReference type="InterPro" id="IPR043502">
    <property type="entry name" value="DNA/RNA_pol_sf"/>
</dbReference>
<dbReference type="SUPFAM" id="SSF56672">
    <property type="entry name" value="DNA/RNA polymerases"/>
    <property type="match status" value="1"/>
</dbReference>
<keyword evidence="2" id="KW-0489">Methyltransferase</keyword>
<evidence type="ECO:0000313" key="3">
    <source>
        <dbReference type="Proteomes" id="UP000054498"/>
    </source>
</evidence>
<dbReference type="GO" id="GO:0032259">
    <property type="term" value="P:methylation"/>
    <property type="evidence" value="ECO:0007669"/>
    <property type="project" value="UniProtKB-KW"/>
</dbReference>
<dbReference type="EMBL" id="KK100494">
    <property type="protein sequence ID" value="KIZ05531.1"/>
    <property type="molecule type" value="Genomic_DNA"/>
</dbReference>
<proteinExistence type="predicted"/>
<keyword evidence="2" id="KW-0548">Nucleotidyltransferase</keyword>
<dbReference type="PANTHER" id="PTHR33050">
    <property type="entry name" value="REVERSE TRANSCRIPTASE DOMAIN-CONTAINING PROTEIN"/>
    <property type="match status" value="1"/>
</dbReference>
<dbReference type="InterPro" id="IPR043128">
    <property type="entry name" value="Rev_trsase/Diguanyl_cyclase"/>
</dbReference>
<evidence type="ECO:0000256" key="1">
    <source>
        <dbReference type="SAM" id="Phobius"/>
    </source>
</evidence>
<dbReference type="GO" id="GO:0003964">
    <property type="term" value="F:RNA-directed DNA polymerase activity"/>
    <property type="evidence" value="ECO:0007669"/>
    <property type="project" value="UniProtKB-KW"/>
</dbReference>
<keyword evidence="1" id="KW-0472">Membrane</keyword>
<dbReference type="PANTHER" id="PTHR33050:SF7">
    <property type="entry name" value="RIBONUCLEASE H"/>
    <property type="match status" value="1"/>
</dbReference>
<accession>A0A0D2NLB6</accession>
<dbReference type="InterPro" id="IPR052055">
    <property type="entry name" value="Hepadnavirus_pol/RT"/>
</dbReference>
<dbReference type="STRING" id="145388.A0A0D2NLB6"/>
<keyword evidence="2" id="KW-0808">Transferase</keyword>
<organism evidence="2 3">
    <name type="scientific">Monoraphidium neglectum</name>
    <dbReference type="NCBI Taxonomy" id="145388"/>
    <lineage>
        <taxon>Eukaryota</taxon>
        <taxon>Viridiplantae</taxon>
        <taxon>Chlorophyta</taxon>
        <taxon>core chlorophytes</taxon>
        <taxon>Chlorophyceae</taxon>
        <taxon>CS clade</taxon>
        <taxon>Sphaeropleales</taxon>
        <taxon>Selenastraceae</taxon>
        <taxon>Monoraphidium</taxon>
    </lineage>
</organism>
<name>A0A0D2NLB6_9CHLO</name>
<dbReference type="KEGG" id="mng:MNEG_2440"/>
<dbReference type="AlphaFoldDB" id="A0A0D2NLB6"/>
<dbReference type="Proteomes" id="UP000054498">
    <property type="component" value="Unassembled WGS sequence"/>
</dbReference>
<keyword evidence="1" id="KW-1133">Transmembrane helix</keyword>
<keyword evidence="2" id="KW-0695">RNA-directed DNA polymerase</keyword>
<dbReference type="Gene3D" id="3.30.70.270">
    <property type="match status" value="1"/>
</dbReference>
<dbReference type="RefSeq" id="XP_013904550.1">
    <property type="nucleotide sequence ID" value="XM_014049096.1"/>
</dbReference>
<keyword evidence="3" id="KW-1185">Reference proteome</keyword>